<dbReference type="Gene3D" id="3.30.420.40">
    <property type="match status" value="1"/>
</dbReference>
<evidence type="ECO:0000313" key="1">
    <source>
        <dbReference type="EMBL" id="HHJ52023.1"/>
    </source>
</evidence>
<dbReference type="GO" id="GO:0009254">
    <property type="term" value="P:peptidoglycan turnover"/>
    <property type="evidence" value="ECO:0007669"/>
    <property type="project" value="InterPro"/>
</dbReference>
<organism evidence="1">
    <name type="scientific">Caldithrix abyssi</name>
    <dbReference type="NCBI Taxonomy" id="187145"/>
    <lineage>
        <taxon>Bacteria</taxon>
        <taxon>Pseudomonadati</taxon>
        <taxon>Calditrichota</taxon>
        <taxon>Calditrichia</taxon>
        <taxon>Calditrichales</taxon>
        <taxon>Calditrichaceae</taxon>
        <taxon>Caldithrix</taxon>
    </lineage>
</organism>
<protein>
    <submittedName>
        <fullName evidence="1">Anhydro-N-acetylmuramic acid kinase</fullName>
    </submittedName>
</protein>
<dbReference type="PANTHER" id="PTHR30605:SF0">
    <property type="entry name" value="ANHYDRO-N-ACETYLMURAMIC ACID KINASE"/>
    <property type="match status" value="1"/>
</dbReference>
<feature type="non-terminal residue" evidence="1">
    <location>
        <position position="1"/>
    </location>
</feature>
<dbReference type="GO" id="GO:0006040">
    <property type="term" value="P:amino sugar metabolic process"/>
    <property type="evidence" value="ECO:0007669"/>
    <property type="project" value="InterPro"/>
</dbReference>
<dbReference type="GO" id="GO:0005524">
    <property type="term" value="F:ATP binding"/>
    <property type="evidence" value="ECO:0007669"/>
    <property type="project" value="InterPro"/>
</dbReference>
<name>A0A7V5PMX8_CALAY</name>
<dbReference type="EMBL" id="DROD01000172">
    <property type="protein sequence ID" value="HHJ52023.1"/>
    <property type="molecule type" value="Genomic_DNA"/>
</dbReference>
<proteinExistence type="predicted"/>
<dbReference type="InterPro" id="IPR043129">
    <property type="entry name" value="ATPase_NBD"/>
</dbReference>
<accession>A0A7V5PMX8</accession>
<sequence>YDVLHTLTVYTAYGIHENYRLFIQPKHRVESVAVSGGGSRNPVLMDKLQQLFGAVPVKTSVDFGLDDEFKEAIGFAVLANETLLGNPSNVPQVTGAAKATVLGKICLP</sequence>
<dbReference type="PANTHER" id="PTHR30605">
    <property type="entry name" value="ANHYDRO-N-ACETYLMURAMIC ACID KINASE"/>
    <property type="match status" value="1"/>
</dbReference>
<dbReference type="AlphaFoldDB" id="A0A7V5PMX8"/>
<dbReference type="GO" id="GO:0016773">
    <property type="term" value="F:phosphotransferase activity, alcohol group as acceptor"/>
    <property type="evidence" value="ECO:0007669"/>
    <property type="project" value="InterPro"/>
</dbReference>
<dbReference type="GO" id="GO:0016301">
    <property type="term" value="F:kinase activity"/>
    <property type="evidence" value="ECO:0007669"/>
    <property type="project" value="UniProtKB-KW"/>
</dbReference>
<dbReference type="Proteomes" id="UP000886124">
    <property type="component" value="Unassembled WGS sequence"/>
</dbReference>
<keyword evidence="1" id="KW-0418">Kinase</keyword>
<gene>
    <name evidence="1" type="ORF">ENJ89_02405</name>
</gene>
<reference evidence="1" key="1">
    <citation type="journal article" date="2020" name="mSystems">
        <title>Genome- and Community-Level Interaction Insights into Carbon Utilization and Element Cycling Functions of Hydrothermarchaeota in Hydrothermal Sediment.</title>
        <authorList>
            <person name="Zhou Z."/>
            <person name="Liu Y."/>
            <person name="Xu W."/>
            <person name="Pan J."/>
            <person name="Luo Z.H."/>
            <person name="Li M."/>
        </authorList>
    </citation>
    <scope>NUCLEOTIDE SEQUENCE [LARGE SCALE GENOMIC DNA]</scope>
    <source>
        <strain evidence="1">HyVt-527</strain>
    </source>
</reference>
<dbReference type="InterPro" id="IPR005338">
    <property type="entry name" value="Anhydro_N_Ac-Mur_kinase"/>
</dbReference>
<dbReference type="SUPFAM" id="SSF53067">
    <property type="entry name" value="Actin-like ATPase domain"/>
    <property type="match status" value="1"/>
</dbReference>
<comment type="caution">
    <text evidence="1">The sequence shown here is derived from an EMBL/GenBank/DDBJ whole genome shotgun (WGS) entry which is preliminary data.</text>
</comment>
<dbReference type="Pfam" id="PF03702">
    <property type="entry name" value="AnmK"/>
    <property type="match status" value="1"/>
</dbReference>
<keyword evidence="1" id="KW-0808">Transferase</keyword>